<dbReference type="EMBL" id="CP025738">
    <property type="protein sequence ID" value="AUO44900.1"/>
    <property type="molecule type" value="Genomic_DNA"/>
</dbReference>
<protein>
    <submittedName>
        <fullName evidence="1">Uncharacterized protein</fullName>
    </submittedName>
</protein>
<reference evidence="1 2" key="1">
    <citation type="submission" date="2018-01" db="EMBL/GenBank/DDBJ databases">
        <title>Tropical forage species Digitaria eriantha prevents oxidative stress under low temperature conditions by the incorporation of polyhydroxybutyrate-producing endophytic bacteria.</title>
        <authorList>
            <person name="Stritzler M."/>
            <person name="Ayub N."/>
        </authorList>
    </citation>
    <scope>NUCLEOTIDE SEQUENCE [LARGE SCALE GENOMIC DNA]</scope>
    <source>
        <strain evidence="1 2">FR1</strain>
    </source>
</reference>
<organism evidence="1 2">
    <name type="scientific">Pseudomonas ogarae (strain DSM 112162 / CECT 30235 / F113)</name>
    <dbReference type="NCBI Taxonomy" id="1114970"/>
    <lineage>
        <taxon>Bacteria</taxon>
        <taxon>Pseudomonadati</taxon>
        <taxon>Pseudomonadota</taxon>
        <taxon>Gammaproteobacteria</taxon>
        <taxon>Pseudomonadales</taxon>
        <taxon>Pseudomonadaceae</taxon>
        <taxon>Pseudomonas</taxon>
    </lineage>
</organism>
<gene>
    <name evidence="1" type="ORF">C1C98_05350</name>
</gene>
<evidence type="ECO:0000313" key="1">
    <source>
        <dbReference type="EMBL" id="AUO44900.1"/>
    </source>
</evidence>
<keyword evidence="2" id="KW-1185">Reference proteome</keyword>
<proteinExistence type="predicted"/>
<accession>A0ABN5G300</accession>
<sequence length="347" mass="38374">MHVIRPLSHSVPLKFEINSDGLHQDTLKKYQDLIESGTPVEFNSDDVQITGSPLLDHVQTIARKNRGSVKLSGQTSIMDTQISVHNASSEVTLYTLESTMTAGLKNIIMSGVTSDGVFRINAVVSQVNYDTSVNLNFSFEGWIGKDINKLPYFARHKKAANLLKDGSFKVIYTPSEGGIELPFDFGISADGRAISSTYANSVLAISGIQEFVNKINVKSLTIHTFENLSSAEESIAKFTPLLSGPKTYKQSPEKRIGGGTIILDDNFLKRWAVAQEKYRVTITKPSDRIDLLGNLLQPPPIRFSFENVDIVLFCSLNSDDTCFELHTNEDTVCAIEIMNNSPWTVAY</sequence>
<dbReference type="Proteomes" id="UP000235315">
    <property type="component" value="Chromosome"/>
</dbReference>
<name>A0ABN5G300_PSEO1</name>
<evidence type="ECO:0000313" key="2">
    <source>
        <dbReference type="Proteomes" id="UP000235315"/>
    </source>
</evidence>